<dbReference type="NCBIfam" id="TIGR00152">
    <property type="entry name" value="dephospho-CoA kinase"/>
    <property type="match status" value="1"/>
</dbReference>
<dbReference type="SUPFAM" id="SSF52540">
    <property type="entry name" value="P-loop containing nucleoside triphosphate hydrolases"/>
    <property type="match status" value="1"/>
</dbReference>
<dbReference type="PANTHER" id="PTHR10695">
    <property type="entry name" value="DEPHOSPHO-COA KINASE-RELATED"/>
    <property type="match status" value="1"/>
</dbReference>
<evidence type="ECO:0000256" key="2">
    <source>
        <dbReference type="ARBA" id="ARBA00022741"/>
    </source>
</evidence>
<keyword evidence="5 7" id="KW-0808">Transferase</keyword>
<keyword evidence="2 5" id="KW-0547">Nucleotide-binding</keyword>
<dbReference type="EMBL" id="JAAIWM010000002">
    <property type="protein sequence ID" value="NEY71872.1"/>
    <property type="molecule type" value="Genomic_DNA"/>
</dbReference>
<accession>A0A6M0Q6C1</accession>
<organism evidence="7 8">
    <name type="scientific">Bacillus mesophilus</name>
    <dbReference type="NCBI Taxonomy" id="1808955"/>
    <lineage>
        <taxon>Bacteria</taxon>
        <taxon>Bacillati</taxon>
        <taxon>Bacillota</taxon>
        <taxon>Bacilli</taxon>
        <taxon>Bacillales</taxon>
        <taxon>Bacillaceae</taxon>
        <taxon>Bacillus</taxon>
    </lineage>
</organism>
<reference evidence="7 8" key="1">
    <citation type="submission" date="2020-02" db="EMBL/GenBank/DDBJ databases">
        <title>Bacillus aquiflavi sp. nov., isolated from yellow water of strong flavor Chinese baijiu in Yibin region of China.</title>
        <authorList>
            <person name="Xie J."/>
        </authorList>
    </citation>
    <scope>NUCLEOTIDE SEQUENCE [LARGE SCALE GENOMIC DNA]</scope>
    <source>
        <strain evidence="7 8">SA4</strain>
    </source>
</reference>
<dbReference type="GO" id="GO:0005524">
    <property type="term" value="F:ATP binding"/>
    <property type="evidence" value="ECO:0007669"/>
    <property type="project" value="UniProtKB-UniRule"/>
</dbReference>
<sequence>MGLKIIGLTGGIASGKSTVANMIKEYNIPIVDADVISREVVEPGKPAYLGIVEAFGEEILDVDGNIDRIKLGSIIFNNEEKRNKLNGIVHPAVRSEMQAQKEQHIHSGASAVVLDIPLLFESKLTYMVDQTLVVFVNPEIQLERLMERNKFSKEEALARIQSQMPLIEKKELADHVIDNNGTLSQTKAQLEGILKEWHIL</sequence>
<evidence type="ECO:0000256" key="4">
    <source>
        <dbReference type="ARBA" id="ARBA00022993"/>
    </source>
</evidence>
<dbReference type="Proteomes" id="UP000481043">
    <property type="component" value="Unassembled WGS sequence"/>
</dbReference>
<gene>
    <name evidence="5" type="primary">coaE</name>
    <name evidence="7" type="ORF">G4D63_08945</name>
</gene>
<keyword evidence="3 5" id="KW-0067">ATP-binding</keyword>
<evidence type="ECO:0000313" key="7">
    <source>
        <dbReference type="EMBL" id="NEY71872.1"/>
    </source>
</evidence>
<dbReference type="HAMAP" id="MF_00376">
    <property type="entry name" value="Dephospho_CoA_kinase"/>
    <property type="match status" value="1"/>
</dbReference>
<evidence type="ECO:0000313" key="8">
    <source>
        <dbReference type="Proteomes" id="UP000481043"/>
    </source>
</evidence>
<dbReference type="GO" id="GO:0015937">
    <property type="term" value="P:coenzyme A biosynthetic process"/>
    <property type="evidence" value="ECO:0007669"/>
    <property type="project" value="UniProtKB-UniRule"/>
</dbReference>
<keyword evidence="5 7" id="KW-0418">Kinase</keyword>
<dbReference type="EC" id="2.7.1.24" evidence="5 6"/>
<comment type="subcellular location">
    <subcellularLocation>
        <location evidence="5">Cytoplasm</location>
    </subcellularLocation>
</comment>
<dbReference type="AlphaFoldDB" id="A0A6M0Q6C1"/>
<feature type="binding site" evidence="5">
    <location>
        <begin position="13"/>
        <end position="18"/>
    </location>
    <ligand>
        <name>ATP</name>
        <dbReference type="ChEBI" id="CHEBI:30616"/>
    </ligand>
</feature>
<comment type="catalytic activity">
    <reaction evidence="5">
        <text>3'-dephospho-CoA + ATP = ADP + CoA + H(+)</text>
        <dbReference type="Rhea" id="RHEA:18245"/>
        <dbReference type="ChEBI" id="CHEBI:15378"/>
        <dbReference type="ChEBI" id="CHEBI:30616"/>
        <dbReference type="ChEBI" id="CHEBI:57287"/>
        <dbReference type="ChEBI" id="CHEBI:57328"/>
        <dbReference type="ChEBI" id="CHEBI:456216"/>
        <dbReference type="EC" id="2.7.1.24"/>
    </reaction>
</comment>
<dbReference type="RefSeq" id="WP_163179290.1">
    <property type="nucleotide sequence ID" value="NZ_JAAIWM010000002.1"/>
</dbReference>
<name>A0A6M0Q6C1_9BACI</name>
<dbReference type="GO" id="GO:0005737">
    <property type="term" value="C:cytoplasm"/>
    <property type="evidence" value="ECO:0007669"/>
    <property type="project" value="UniProtKB-SubCell"/>
</dbReference>
<dbReference type="PROSITE" id="PS51219">
    <property type="entry name" value="DPCK"/>
    <property type="match status" value="1"/>
</dbReference>
<comment type="pathway">
    <text evidence="5">Cofactor biosynthesis; coenzyme A biosynthesis; CoA from (R)-pantothenate: step 5/5.</text>
</comment>
<evidence type="ECO:0000256" key="6">
    <source>
        <dbReference type="NCBIfam" id="TIGR00152"/>
    </source>
</evidence>
<evidence type="ECO:0000256" key="3">
    <source>
        <dbReference type="ARBA" id="ARBA00022840"/>
    </source>
</evidence>
<keyword evidence="8" id="KW-1185">Reference proteome</keyword>
<comment type="function">
    <text evidence="5">Catalyzes the phosphorylation of the 3'-hydroxyl group of dephosphocoenzyme A to form coenzyme A.</text>
</comment>
<dbReference type="InterPro" id="IPR027417">
    <property type="entry name" value="P-loop_NTPase"/>
</dbReference>
<keyword evidence="5" id="KW-0963">Cytoplasm</keyword>
<comment type="similarity">
    <text evidence="1 5">Belongs to the CoaE family.</text>
</comment>
<dbReference type="Gene3D" id="3.40.50.300">
    <property type="entry name" value="P-loop containing nucleotide triphosphate hydrolases"/>
    <property type="match status" value="1"/>
</dbReference>
<keyword evidence="4 5" id="KW-0173">Coenzyme A biosynthesis</keyword>
<dbReference type="FunFam" id="3.40.50.300:FF:000485">
    <property type="entry name" value="Dephospho-CoA kinase CAB5"/>
    <property type="match status" value="1"/>
</dbReference>
<comment type="caution">
    <text evidence="7">The sequence shown here is derived from an EMBL/GenBank/DDBJ whole genome shotgun (WGS) entry which is preliminary data.</text>
</comment>
<dbReference type="GO" id="GO:0004140">
    <property type="term" value="F:dephospho-CoA kinase activity"/>
    <property type="evidence" value="ECO:0007669"/>
    <property type="project" value="UniProtKB-UniRule"/>
</dbReference>
<dbReference type="CDD" id="cd02022">
    <property type="entry name" value="DPCK"/>
    <property type="match status" value="1"/>
</dbReference>
<proteinExistence type="inferred from homology"/>
<dbReference type="Pfam" id="PF01121">
    <property type="entry name" value="CoaE"/>
    <property type="match status" value="1"/>
</dbReference>
<dbReference type="UniPathway" id="UPA00241">
    <property type="reaction ID" value="UER00356"/>
</dbReference>
<dbReference type="PANTHER" id="PTHR10695:SF46">
    <property type="entry name" value="BIFUNCTIONAL COENZYME A SYNTHASE-RELATED"/>
    <property type="match status" value="1"/>
</dbReference>
<evidence type="ECO:0000256" key="1">
    <source>
        <dbReference type="ARBA" id="ARBA00009018"/>
    </source>
</evidence>
<dbReference type="InterPro" id="IPR001977">
    <property type="entry name" value="Depp_CoAkinase"/>
</dbReference>
<evidence type="ECO:0000256" key="5">
    <source>
        <dbReference type="HAMAP-Rule" id="MF_00376"/>
    </source>
</evidence>
<protein>
    <recommendedName>
        <fullName evidence="5 6">Dephospho-CoA kinase</fullName>
        <ecNumber evidence="5 6">2.7.1.24</ecNumber>
    </recommendedName>
    <alternativeName>
        <fullName evidence="5">Dephosphocoenzyme A kinase</fullName>
    </alternativeName>
</protein>